<evidence type="ECO:0000256" key="5">
    <source>
        <dbReference type="ARBA" id="ARBA00022801"/>
    </source>
</evidence>
<evidence type="ECO:0000256" key="1">
    <source>
        <dbReference type="ARBA" id="ARBA00001946"/>
    </source>
</evidence>
<evidence type="ECO:0000256" key="4">
    <source>
        <dbReference type="ARBA" id="ARBA00021948"/>
    </source>
</evidence>
<evidence type="ECO:0000313" key="8">
    <source>
        <dbReference type="EMBL" id="MDF3842990.1"/>
    </source>
</evidence>
<evidence type="ECO:0000256" key="3">
    <source>
        <dbReference type="ARBA" id="ARBA00012953"/>
    </source>
</evidence>
<reference evidence="8" key="1">
    <citation type="submission" date="2023-03" db="EMBL/GenBank/DDBJ databases">
        <title>Draft assemblies of triclosan tolerant bacteria isolated from returned activated sludge.</title>
        <authorList>
            <person name="Van Hamelsveld S."/>
        </authorList>
    </citation>
    <scope>NUCLEOTIDE SEQUENCE</scope>
    <source>
        <strain evidence="8">GW210015_S63</strain>
    </source>
</reference>
<dbReference type="Proteomes" id="UP001220662">
    <property type="component" value="Unassembled WGS sequence"/>
</dbReference>
<comment type="cofactor">
    <cofactor evidence="1">
        <name>Mg(2+)</name>
        <dbReference type="ChEBI" id="CHEBI:18420"/>
    </cofactor>
</comment>
<dbReference type="GO" id="GO:0000287">
    <property type="term" value="F:magnesium ion binding"/>
    <property type="evidence" value="ECO:0007669"/>
    <property type="project" value="InterPro"/>
</dbReference>
<dbReference type="SUPFAM" id="SSF142823">
    <property type="entry name" value="ComB-like"/>
    <property type="match status" value="1"/>
</dbReference>
<proteinExistence type="inferred from homology"/>
<dbReference type="GO" id="GO:0050532">
    <property type="term" value="F:2-phosphosulfolactate phosphatase activity"/>
    <property type="evidence" value="ECO:0007669"/>
    <property type="project" value="UniProtKB-EC"/>
</dbReference>
<protein>
    <recommendedName>
        <fullName evidence="4">Probable 2-phosphosulfolactate phosphatase</fullName>
        <ecNumber evidence="3">3.1.3.71</ecNumber>
    </recommendedName>
</protein>
<dbReference type="RefSeq" id="WP_276214844.1">
    <property type="nucleotide sequence ID" value="NZ_JARJLR010000246.1"/>
</dbReference>
<dbReference type="EMBL" id="JARJLR010000246">
    <property type="protein sequence ID" value="MDF3842990.1"/>
    <property type="molecule type" value="Genomic_DNA"/>
</dbReference>
<dbReference type="Pfam" id="PF04029">
    <property type="entry name" value="2-ph_phosp"/>
    <property type="match status" value="1"/>
</dbReference>
<name>A0AAW6P8G4_9PSED</name>
<sequence>MAKLNVLLRKEDLDPSMLHDKVAVVIDTLFATSTIVAALHHGARDVYPLASWQMAHDVVRNLDANSYLLAGESHMQRIFGFAGFSPLALTREPLSGKRLVYSTTNGTVALSKAACARHVYAAALLNGPAVARQLQQHSDRSIVVICSGSAGLVNLEDLFTAGYLVERLCKENQGAWELTDTCRIALAVYRQYADQPENCLRNSRLGQVLSKAELDEELRYAAQLGLLDVIPTLDGNRLVALNA</sequence>
<dbReference type="PANTHER" id="PTHR37311:SF1">
    <property type="entry name" value="2-PHOSPHOSULFOLACTATE PHOSPHATASE-RELATED"/>
    <property type="match status" value="1"/>
</dbReference>
<accession>A0AAW6P8G4</accession>
<dbReference type="EC" id="3.1.3.71" evidence="3"/>
<evidence type="ECO:0000256" key="6">
    <source>
        <dbReference type="ARBA" id="ARBA00022842"/>
    </source>
</evidence>
<dbReference type="InterPro" id="IPR036702">
    <property type="entry name" value="ComB-like_sf"/>
</dbReference>
<dbReference type="Gene3D" id="3.90.1560.10">
    <property type="entry name" value="ComB-like"/>
    <property type="match status" value="1"/>
</dbReference>
<organism evidence="8 9">
    <name type="scientific">Pseudomonas citronellolis</name>
    <dbReference type="NCBI Taxonomy" id="53408"/>
    <lineage>
        <taxon>Bacteria</taxon>
        <taxon>Pseudomonadati</taxon>
        <taxon>Pseudomonadota</taxon>
        <taxon>Gammaproteobacteria</taxon>
        <taxon>Pseudomonadales</taxon>
        <taxon>Pseudomonadaceae</taxon>
        <taxon>Pseudomonas</taxon>
    </lineage>
</organism>
<evidence type="ECO:0000256" key="2">
    <source>
        <dbReference type="ARBA" id="ARBA00009997"/>
    </source>
</evidence>
<comment type="caution">
    <text evidence="8">The sequence shown here is derived from an EMBL/GenBank/DDBJ whole genome shotgun (WGS) entry which is preliminary data.</text>
</comment>
<dbReference type="GO" id="GO:0050545">
    <property type="term" value="F:sulfopyruvate decarboxylase activity"/>
    <property type="evidence" value="ECO:0007669"/>
    <property type="project" value="TreeGrafter"/>
</dbReference>
<keyword evidence="5" id="KW-0378">Hydrolase</keyword>
<evidence type="ECO:0000256" key="7">
    <source>
        <dbReference type="ARBA" id="ARBA00033711"/>
    </source>
</evidence>
<dbReference type="PANTHER" id="PTHR37311">
    <property type="entry name" value="2-PHOSPHOSULFOLACTATE PHOSPHATASE-RELATED"/>
    <property type="match status" value="1"/>
</dbReference>
<evidence type="ECO:0000313" key="9">
    <source>
        <dbReference type="Proteomes" id="UP001220662"/>
    </source>
</evidence>
<comment type="similarity">
    <text evidence="2">Belongs to the ComB family.</text>
</comment>
<gene>
    <name evidence="8" type="ORF">P3W55_14860</name>
</gene>
<keyword evidence="6" id="KW-0460">Magnesium</keyword>
<dbReference type="InterPro" id="IPR005238">
    <property type="entry name" value="ComB-like"/>
</dbReference>
<comment type="catalytic activity">
    <reaction evidence="7">
        <text>(2R)-O-phospho-3-sulfolactate + H2O = (2R)-3-sulfolactate + phosphate</text>
        <dbReference type="Rhea" id="RHEA:23416"/>
        <dbReference type="ChEBI" id="CHEBI:15377"/>
        <dbReference type="ChEBI" id="CHEBI:15597"/>
        <dbReference type="ChEBI" id="CHEBI:43474"/>
        <dbReference type="ChEBI" id="CHEBI:58738"/>
        <dbReference type="EC" id="3.1.3.71"/>
    </reaction>
</comment>
<dbReference type="AlphaFoldDB" id="A0AAW6P8G4"/>